<feature type="domain" description="Transcription factor NikR nickel binding C-terminal" evidence="10">
    <location>
        <begin position="59"/>
        <end position="134"/>
    </location>
</feature>
<comment type="cofactor">
    <cofactor evidence="8">
        <name>Ni(2+)</name>
        <dbReference type="ChEBI" id="CHEBI:49786"/>
    </cofactor>
    <text evidence="8">Binds 1 nickel ion per subunit.</text>
</comment>
<evidence type="ECO:0000256" key="2">
    <source>
        <dbReference type="ARBA" id="ARBA00008478"/>
    </source>
</evidence>
<evidence type="ECO:0000256" key="8">
    <source>
        <dbReference type="HAMAP-Rule" id="MF_00476"/>
    </source>
</evidence>
<sequence length="140" mass="16120">MTNELMRIGVSIPDNLLSRFDEVIERRGYSSRSEGIRDAIRMYINHYEWMGAIEGRRLGVITMVYDHHQRGLTNALNEIQHHAVGTIHSSLHIHLDEDNCLEIVVLQGEAKDVRQIAERLMALKGVKHLKLTTIVHDQEM</sequence>
<evidence type="ECO:0000313" key="11">
    <source>
        <dbReference type="EMBL" id="HIH69478.1"/>
    </source>
</evidence>
<organism evidence="11 12">
    <name type="scientific">Methermicoccus shengliensis</name>
    <dbReference type="NCBI Taxonomy" id="660064"/>
    <lineage>
        <taxon>Archaea</taxon>
        <taxon>Methanobacteriati</taxon>
        <taxon>Methanobacteriota</taxon>
        <taxon>Stenosarchaea group</taxon>
        <taxon>Methanomicrobia</taxon>
        <taxon>Methanosarcinales</taxon>
        <taxon>Methermicoccaceae</taxon>
        <taxon>Methermicoccus</taxon>
    </lineage>
</organism>
<evidence type="ECO:0000313" key="12">
    <source>
        <dbReference type="Proteomes" id="UP000600363"/>
    </source>
</evidence>
<dbReference type="SUPFAM" id="SSF55021">
    <property type="entry name" value="ACT-like"/>
    <property type="match status" value="1"/>
</dbReference>
<dbReference type="PANTHER" id="PTHR34719:SF2">
    <property type="entry name" value="NICKEL-RESPONSIVE REGULATOR"/>
    <property type="match status" value="1"/>
</dbReference>
<dbReference type="GO" id="GO:0003700">
    <property type="term" value="F:DNA-binding transcription factor activity"/>
    <property type="evidence" value="ECO:0007669"/>
    <property type="project" value="UniProtKB-UniRule"/>
</dbReference>
<dbReference type="NCBIfam" id="NF002169">
    <property type="entry name" value="PRK01002.1"/>
    <property type="match status" value="1"/>
</dbReference>
<comment type="caution">
    <text evidence="11">The sequence shown here is derived from an EMBL/GenBank/DDBJ whole genome shotgun (WGS) entry which is preliminary data.</text>
</comment>
<dbReference type="Gene3D" id="1.10.1220.10">
    <property type="entry name" value="Met repressor-like"/>
    <property type="match status" value="1"/>
</dbReference>
<dbReference type="AlphaFoldDB" id="A0A832RSG5"/>
<dbReference type="InterPro" id="IPR022988">
    <property type="entry name" value="Ni_resp_reg_NikR"/>
</dbReference>
<feature type="binding site" evidence="8">
    <location>
        <position position="92"/>
    </location>
    <ligand>
        <name>Ni(2+)</name>
        <dbReference type="ChEBI" id="CHEBI:49786"/>
    </ligand>
</feature>
<dbReference type="RefSeq" id="WP_157203040.1">
    <property type="nucleotide sequence ID" value="NZ_DUIH01000009.1"/>
</dbReference>
<dbReference type="Proteomes" id="UP000600363">
    <property type="component" value="Unassembled WGS sequence"/>
</dbReference>
<keyword evidence="7 8" id="KW-0804">Transcription</keyword>
<dbReference type="NCBIfam" id="NF003381">
    <property type="entry name" value="PRK04460.1"/>
    <property type="match status" value="1"/>
</dbReference>
<feature type="binding site" evidence="8">
    <location>
        <position position="94"/>
    </location>
    <ligand>
        <name>Ni(2+)</name>
        <dbReference type="ChEBI" id="CHEBI:49786"/>
    </ligand>
</feature>
<dbReference type="NCBIfam" id="NF002815">
    <property type="entry name" value="PRK02967.1"/>
    <property type="match status" value="1"/>
</dbReference>
<gene>
    <name evidence="11" type="primary">nikR</name>
    <name evidence="11" type="ORF">HA299_02480</name>
</gene>
<dbReference type="Gene3D" id="3.30.70.1150">
    <property type="entry name" value="ACT-like. Chain A, domain 2"/>
    <property type="match status" value="1"/>
</dbReference>
<evidence type="ECO:0000259" key="10">
    <source>
        <dbReference type="Pfam" id="PF08753"/>
    </source>
</evidence>
<dbReference type="Pfam" id="PF01402">
    <property type="entry name" value="RHH_1"/>
    <property type="match status" value="1"/>
</dbReference>
<comment type="function">
    <text evidence="1 8">Transcriptional regulator.</text>
</comment>
<dbReference type="CDD" id="cd22231">
    <property type="entry name" value="RHH_NikR_HicB-like"/>
    <property type="match status" value="1"/>
</dbReference>
<keyword evidence="4 8" id="KW-0479">Metal-binding</keyword>
<proteinExistence type="inferred from homology"/>
<dbReference type="HAMAP" id="MF_00476">
    <property type="entry name" value="NikR"/>
    <property type="match status" value="1"/>
</dbReference>
<dbReference type="NCBIfam" id="NF001884">
    <property type="entry name" value="PRK00630.1"/>
    <property type="match status" value="1"/>
</dbReference>
<evidence type="ECO:0000256" key="4">
    <source>
        <dbReference type="ARBA" id="ARBA00022723"/>
    </source>
</evidence>
<dbReference type="EMBL" id="DUIH01000009">
    <property type="protein sequence ID" value="HIH69478.1"/>
    <property type="molecule type" value="Genomic_DNA"/>
</dbReference>
<evidence type="ECO:0000256" key="1">
    <source>
        <dbReference type="ARBA" id="ARBA00002339"/>
    </source>
</evidence>
<dbReference type="Pfam" id="PF08753">
    <property type="entry name" value="NikR_C"/>
    <property type="match status" value="1"/>
</dbReference>
<keyword evidence="5 8" id="KW-0805">Transcription regulation</keyword>
<evidence type="ECO:0000256" key="7">
    <source>
        <dbReference type="ARBA" id="ARBA00023163"/>
    </source>
</evidence>
<comment type="similarity">
    <text evidence="2 8">Belongs to the transcriptional regulatory CopG/NikR family.</text>
</comment>
<dbReference type="InterPro" id="IPR050192">
    <property type="entry name" value="CopG/NikR_regulator"/>
</dbReference>
<dbReference type="InterPro" id="IPR027271">
    <property type="entry name" value="Acetolactate_synth/TF_NikR_C"/>
</dbReference>
<dbReference type="PANTHER" id="PTHR34719">
    <property type="entry name" value="NICKEL-RESPONSIVE REGULATOR"/>
    <property type="match status" value="1"/>
</dbReference>
<evidence type="ECO:0000256" key="3">
    <source>
        <dbReference type="ARBA" id="ARBA00022596"/>
    </source>
</evidence>
<dbReference type="GO" id="GO:0016151">
    <property type="term" value="F:nickel cation binding"/>
    <property type="evidence" value="ECO:0007669"/>
    <property type="project" value="UniProtKB-UniRule"/>
</dbReference>
<dbReference type="InterPro" id="IPR045865">
    <property type="entry name" value="ACT-like_dom_sf"/>
</dbReference>
<dbReference type="SUPFAM" id="SSF47598">
    <property type="entry name" value="Ribbon-helix-helix"/>
    <property type="match status" value="1"/>
</dbReference>
<feature type="domain" description="Ribbon-helix-helix protein CopG" evidence="9">
    <location>
        <begin position="6"/>
        <end position="45"/>
    </location>
</feature>
<dbReference type="GO" id="GO:0010045">
    <property type="term" value="P:response to nickel cation"/>
    <property type="evidence" value="ECO:0007669"/>
    <property type="project" value="InterPro"/>
</dbReference>
<feature type="binding site" evidence="8">
    <location>
        <position position="100"/>
    </location>
    <ligand>
        <name>Ni(2+)</name>
        <dbReference type="ChEBI" id="CHEBI:49786"/>
    </ligand>
</feature>
<keyword evidence="6 8" id="KW-0238">DNA-binding</keyword>
<dbReference type="InterPro" id="IPR014864">
    <property type="entry name" value="TF_NikR_Ni-bd_C"/>
</dbReference>
<dbReference type="InterPro" id="IPR002145">
    <property type="entry name" value="CopG"/>
</dbReference>
<name>A0A832RSG5_9EURY</name>
<dbReference type="GO" id="GO:0003677">
    <property type="term" value="F:DNA binding"/>
    <property type="evidence" value="ECO:0007669"/>
    <property type="project" value="UniProtKB-KW"/>
</dbReference>
<keyword evidence="3 8" id="KW-0533">Nickel</keyword>
<evidence type="ECO:0000259" key="9">
    <source>
        <dbReference type="Pfam" id="PF01402"/>
    </source>
</evidence>
<protein>
    <recommendedName>
        <fullName evidence="8">Putative nickel-responsive regulator</fullName>
    </recommendedName>
</protein>
<feature type="binding site" evidence="8">
    <location>
        <position position="81"/>
    </location>
    <ligand>
        <name>Ni(2+)</name>
        <dbReference type="ChEBI" id="CHEBI:49786"/>
    </ligand>
</feature>
<accession>A0A832RSG5</accession>
<dbReference type="InterPro" id="IPR013321">
    <property type="entry name" value="Arc_rbn_hlx_hlx"/>
</dbReference>
<reference evidence="11" key="1">
    <citation type="journal article" date="2020" name="bioRxiv">
        <title>A rank-normalized archaeal taxonomy based on genome phylogeny resolves widespread incomplete and uneven classifications.</title>
        <authorList>
            <person name="Rinke C."/>
            <person name="Chuvochina M."/>
            <person name="Mussig A.J."/>
            <person name="Chaumeil P.-A."/>
            <person name="Waite D.W."/>
            <person name="Whitman W.B."/>
            <person name="Parks D.H."/>
            <person name="Hugenholtz P."/>
        </authorList>
    </citation>
    <scope>NUCLEOTIDE SEQUENCE</scope>
    <source>
        <strain evidence="11">UBA12518</strain>
    </source>
</reference>
<evidence type="ECO:0000256" key="5">
    <source>
        <dbReference type="ARBA" id="ARBA00023015"/>
    </source>
</evidence>
<dbReference type="InterPro" id="IPR010985">
    <property type="entry name" value="Ribbon_hlx_hlx"/>
</dbReference>
<evidence type="ECO:0000256" key="6">
    <source>
        <dbReference type="ARBA" id="ARBA00023125"/>
    </source>
</evidence>